<evidence type="ECO:0008006" key="3">
    <source>
        <dbReference type="Google" id="ProtNLM"/>
    </source>
</evidence>
<dbReference type="GO" id="GO:0003700">
    <property type="term" value="F:DNA-binding transcription factor activity"/>
    <property type="evidence" value="ECO:0007669"/>
    <property type="project" value="InterPro"/>
</dbReference>
<protein>
    <recommendedName>
        <fullName evidence="3">RNA polymerase sigma factor</fullName>
    </recommendedName>
</protein>
<dbReference type="GO" id="GO:0006352">
    <property type="term" value="P:DNA-templated transcription initiation"/>
    <property type="evidence" value="ECO:0007669"/>
    <property type="project" value="InterPro"/>
</dbReference>
<name>A0A2H5BLA8_9CAUD</name>
<keyword evidence="2" id="KW-1185">Reference proteome</keyword>
<accession>A0A2H5BLA8</accession>
<evidence type="ECO:0000313" key="2">
    <source>
        <dbReference type="Proteomes" id="UP000241350"/>
    </source>
</evidence>
<evidence type="ECO:0000313" key="1">
    <source>
        <dbReference type="EMBL" id="AUG87116.1"/>
    </source>
</evidence>
<organism evidence="1 2">
    <name type="scientific">Streptomyces phage AbbeyMikolon</name>
    <dbReference type="NCBI Taxonomy" id="2059880"/>
    <lineage>
        <taxon>Viruses</taxon>
        <taxon>Duplodnaviria</taxon>
        <taxon>Heunggongvirae</taxon>
        <taxon>Uroviricota</taxon>
        <taxon>Caudoviricetes</taxon>
        <taxon>Abbeymikolonvirus</taxon>
        <taxon>Abbeymikolonvirus abbeymikolon</taxon>
    </lineage>
</organism>
<dbReference type="InterPro" id="IPR013325">
    <property type="entry name" value="RNA_pol_sigma_r2"/>
</dbReference>
<sequence length="286" mass="31138">MALTGDTITNAKNGDLEAVQAVTAATDRIIASLALEAANKGGKGHLHVATLKEELEAEGRLALWEAISRYDADHHSGAAVETFLFQRIRGAIHECLQRTVNPGADLDALRVFVQCLRTLKEPNLDQAAQLCTTLPEKGRRLSADRAQAAKLAYQGAKSLDAPLPGSEDGSTTLGDTLAELVPYDVPEDLLEANDRHARQRHIRLTVFRAVFGSLSDFRQGVLRIRAEFGQGSDLEMATEDIRRLARDRGIKGEGILPTATDVNDAWRKGVQQLRESLPVDVLYPAS</sequence>
<dbReference type="Gene3D" id="1.10.1740.10">
    <property type="match status" value="1"/>
</dbReference>
<dbReference type="EMBL" id="MG593800">
    <property type="protein sequence ID" value="AUG87116.1"/>
    <property type="molecule type" value="Genomic_DNA"/>
</dbReference>
<proteinExistence type="predicted"/>
<reference evidence="1 2" key="1">
    <citation type="submission" date="2017-11" db="EMBL/GenBank/DDBJ databases">
        <authorList>
            <person name="Mikolon A."/>
            <person name="Lin K.X."/>
            <person name="Rigg S.J."/>
            <person name="Wilson J.M."/>
            <person name="Nayek S."/>
            <person name="Hughes L.E."/>
            <person name="Garlena R.A."/>
            <person name="Russell D.A."/>
            <person name="Pope W.H."/>
            <person name="Jacobs-Sera D."/>
            <person name="Hendrix R.W."/>
            <person name="Hatfull G.F."/>
        </authorList>
    </citation>
    <scope>NUCLEOTIDE SEQUENCE [LARGE SCALE GENOMIC DNA]</scope>
</reference>
<dbReference type="Proteomes" id="UP000241350">
    <property type="component" value="Segment"/>
</dbReference>
<dbReference type="SUPFAM" id="SSF88946">
    <property type="entry name" value="Sigma2 domain of RNA polymerase sigma factors"/>
    <property type="match status" value="1"/>
</dbReference>
<gene>
    <name evidence="1" type="ORF">SEA_ABBEYMIKOLON_45</name>
</gene>